<accession>A0A397TLU9</accession>
<evidence type="ECO:0000313" key="2">
    <source>
        <dbReference type="EMBL" id="RIA97427.1"/>
    </source>
</evidence>
<evidence type="ECO:0000256" key="1">
    <source>
        <dbReference type="SAM" id="MobiDB-lite"/>
    </source>
</evidence>
<sequence length="105" mass="12316">MMSQLKHCDDGPTPKELLSSGHLVENDSIQLQMYKESLETINRYNSSKRPRSAMPESVWNINKTTLNNKLQNLRQYYSEYEIVSEIGSRLNWKRRGFVALLERIP</sequence>
<name>A0A397TLU9_9GLOM</name>
<reference evidence="2 3" key="1">
    <citation type="submission" date="2018-06" db="EMBL/GenBank/DDBJ databases">
        <title>Comparative genomics reveals the genomic features of Rhizophagus irregularis, R. cerebriforme, R. diaphanum and Gigaspora rosea, and their symbiotic lifestyle signature.</title>
        <authorList>
            <person name="Morin E."/>
            <person name="San Clemente H."/>
            <person name="Chen E.C.H."/>
            <person name="De La Providencia I."/>
            <person name="Hainaut M."/>
            <person name="Kuo A."/>
            <person name="Kohler A."/>
            <person name="Murat C."/>
            <person name="Tang N."/>
            <person name="Roy S."/>
            <person name="Loubradou J."/>
            <person name="Henrissat B."/>
            <person name="Grigoriev I.V."/>
            <person name="Corradi N."/>
            <person name="Roux C."/>
            <person name="Martin F.M."/>
        </authorList>
    </citation>
    <scope>NUCLEOTIDE SEQUENCE [LARGE SCALE GENOMIC DNA]</scope>
    <source>
        <strain evidence="2 3">DAOM 227022</strain>
    </source>
</reference>
<gene>
    <name evidence="2" type="ORF">C1645_752462</name>
</gene>
<dbReference type="OrthoDB" id="2422614at2759"/>
<comment type="caution">
    <text evidence="2">The sequence shown here is derived from an EMBL/GenBank/DDBJ whole genome shotgun (WGS) entry which is preliminary data.</text>
</comment>
<proteinExistence type="predicted"/>
<dbReference type="EMBL" id="QKYT01000030">
    <property type="protein sequence ID" value="RIA97427.1"/>
    <property type="molecule type" value="Genomic_DNA"/>
</dbReference>
<feature type="compositionally biased region" description="Basic and acidic residues" evidence="1">
    <location>
        <begin position="1"/>
        <end position="13"/>
    </location>
</feature>
<keyword evidence="3" id="KW-1185">Reference proteome</keyword>
<dbReference type="Proteomes" id="UP000265703">
    <property type="component" value="Unassembled WGS sequence"/>
</dbReference>
<organism evidence="2 3">
    <name type="scientific">Glomus cerebriforme</name>
    <dbReference type="NCBI Taxonomy" id="658196"/>
    <lineage>
        <taxon>Eukaryota</taxon>
        <taxon>Fungi</taxon>
        <taxon>Fungi incertae sedis</taxon>
        <taxon>Mucoromycota</taxon>
        <taxon>Glomeromycotina</taxon>
        <taxon>Glomeromycetes</taxon>
        <taxon>Glomerales</taxon>
        <taxon>Glomeraceae</taxon>
        <taxon>Glomus</taxon>
    </lineage>
</organism>
<feature type="region of interest" description="Disordered" evidence="1">
    <location>
        <begin position="1"/>
        <end position="22"/>
    </location>
</feature>
<protein>
    <submittedName>
        <fullName evidence="2">Uncharacterized protein</fullName>
    </submittedName>
</protein>
<dbReference type="AlphaFoldDB" id="A0A397TLU9"/>
<evidence type="ECO:0000313" key="3">
    <source>
        <dbReference type="Proteomes" id="UP000265703"/>
    </source>
</evidence>